<evidence type="ECO:0000313" key="1">
    <source>
        <dbReference type="EMBL" id="MDK2562011.1"/>
    </source>
</evidence>
<keyword evidence="2" id="KW-1185">Reference proteome</keyword>
<dbReference type="Proteomes" id="UP001301012">
    <property type="component" value="Unassembled WGS sequence"/>
</dbReference>
<proteinExistence type="predicted"/>
<protein>
    <submittedName>
        <fullName evidence="1">Uncharacterized protein</fullName>
    </submittedName>
</protein>
<name>A0ABT7E7T3_9FIRM</name>
<comment type="caution">
    <text evidence="1">The sequence shown here is derived from an EMBL/GenBank/DDBJ whole genome shotgun (WGS) entry which is preliminary data.</text>
</comment>
<reference evidence="1 2" key="1">
    <citation type="submission" date="2023-05" db="EMBL/GenBank/DDBJ databases">
        <title>Rombocin, a short stable natural nisin variant, displays selective antimicrobial activity against Listeria monocytogenes and employs dual mode of action to kill target bacterial strains.</title>
        <authorList>
            <person name="Wambui J."/>
            <person name="Stephan R."/>
            <person name="Kuipers O.P."/>
        </authorList>
    </citation>
    <scope>NUCLEOTIDE SEQUENCE [LARGE SCALE GENOMIC DNA]</scope>
    <source>
        <strain evidence="1 2">RC002</strain>
    </source>
</reference>
<gene>
    <name evidence="1" type="ORF">QOZ84_00505</name>
</gene>
<dbReference type="EMBL" id="JASKYM010000001">
    <property type="protein sequence ID" value="MDK2562011.1"/>
    <property type="molecule type" value="Genomic_DNA"/>
</dbReference>
<organism evidence="1 2">
    <name type="scientific">Romboutsia sedimentorum</name>
    <dbReference type="NCBI Taxonomy" id="1368474"/>
    <lineage>
        <taxon>Bacteria</taxon>
        <taxon>Bacillati</taxon>
        <taxon>Bacillota</taxon>
        <taxon>Clostridia</taxon>
        <taxon>Peptostreptococcales</taxon>
        <taxon>Peptostreptococcaceae</taxon>
        <taxon>Romboutsia</taxon>
    </lineage>
</organism>
<evidence type="ECO:0000313" key="2">
    <source>
        <dbReference type="Proteomes" id="UP001301012"/>
    </source>
</evidence>
<dbReference type="RefSeq" id="WP_284130999.1">
    <property type="nucleotide sequence ID" value="NZ_JASKYM010000001.1"/>
</dbReference>
<sequence length="165" mass="18881">MSIVDGVLSRKTLGSPSITEGTIFCSGAILNKDMSKSIEQIVYEANILNTSNIEKAEFLEIYQKIKEYKISLVNNDYTYEILNISTTLNYYKEVYDSLNDNTKYVVMNGILTNNFIENLIRSGNKYKNVTILIIDSTKIFLDKEIYDKFIKLNGCIKVINNIKCI</sequence>
<accession>A0ABT7E7T3</accession>